<dbReference type="Proteomes" id="UP000249557">
    <property type="component" value="Unassembled WGS sequence"/>
</dbReference>
<dbReference type="EMBL" id="QFNK01000013">
    <property type="protein sequence ID" value="PZO88582.1"/>
    <property type="molecule type" value="Genomic_DNA"/>
</dbReference>
<comment type="caution">
    <text evidence="2">The sequence shown here is derived from an EMBL/GenBank/DDBJ whole genome shotgun (WGS) entry which is preliminary data.</text>
</comment>
<organism evidence="2 3">
    <name type="scientific">Micavibrio aeruginosavorus</name>
    <dbReference type="NCBI Taxonomy" id="349221"/>
    <lineage>
        <taxon>Bacteria</taxon>
        <taxon>Pseudomonadati</taxon>
        <taxon>Bdellovibrionota</taxon>
        <taxon>Bdellovibrionia</taxon>
        <taxon>Bdellovibrionales</taxon>
        <taxon>Pseudobdellovibrionaceae</taxon>
        <taxon>Micavibrio</taxon>
    </lineage>
</organism>
<accession>A0A2W5A5W1</accession>
<dbReference type="AlphaFoldDB" id="A0A2W5A5W1"/>
<proteinExistence type="predicted"/>
<feature type="region of interest" description="Disordered" evidence="1">
    <location>
        <begin position="75"/>
        <end position="94"/>
    </location>
</feature>
<evidence type="ECO:0000313" key="2">
    <source>
        <dbReference type="EMBL" id="PZO88582.1"/>
    </source>
</evidence>
<sequence>MNKQTPPPHRRIQVEIHIGADSWNDLEIMVGDIAREIRGAQAADENLYWVGNGENAGADLSLTVDHAMTREQYRRDLQAWNPSQKRSLPHDERP</sequence>
<gene>
    <name evidence="2" type="ORF">DI626_01435</name>
</gene>
<evidence type="ECO:0000256" key="1">
    <source>
        <dbReference type="SAM" id="MobiDB-lite"/>
    </source>
</evidence>
<protein>
    <submittedName>
        <fullName evidence="2">Uncharacterized protein</fullName>
    </submittedName>
</protein>
<reference evidence="2 3" key="1">
    <citation type="submission" date="2017-08" db="EMBL/GenBank/DDBJ databases">
        <title>Infants hospitalized years apart are colonized by the same room-sourced microbial strains.</title>
        <authorList>
            <person name="Brooks B."/>
            <person name="Olm M.R."/>
            <person name="Firek B.A."/>
            <person name="Baker R."/>
            <person name="Thomas B.C."/>
            <person name="Morowitz M.J."/>
            <person name="Banfield J.F."/>
        </authorList>
    </citation>
    <scope>NUCLEOTIDE SEQUENCE [LARGE SCALE GENOMIC DNA]</scope>
    <source>
        <strain evidence="2">S2_018_000_R2_104</strain>
    </source>
</reference>
<name>A0A2W5A5W1_9BACT</name>
<evidence type="ECO:0000313" key="3">
    <source>
        <dbReference type="Proteomes" id="UP000249557"/>
    </source>
</evidence>